<dbReference type="PROSITE" id="PS50192">
    <property type="entry name" value="T_SNARE"/>
    <property type="match status" value="1"/>
</dbReference>
<gene>
    <name evidence="4" type="primary">SYN8</name>
    <name evidence="4" type="ORF">CAAN4_C01090</name>
</gene>
<protein>
    <submittedName>
        <fullName evidence="4">Syntaxin-8</fullName>
    </submittedName>
</protein>
<dbReference type="PANTHER" id="PTHR19957:SF423">
    <property type="entry name" value="SYNTAXIN-8-RELATED"/>
    <property type="match status" value="1"/>
</dbReference>
<evidence type="ECO:0000259" key="3">
    <source>
        <dbReference type="PROSITE" id="PS50192"/>
    </source>
</evidence>
<keyword evidence="5" id="KW-1185">Reference proteome</keyword>
<accession>A0ABP0E8E1</accession>
<sequence length="280" mass="32325">MGIKDLESTLSRLRTFEDELADQVEERNRMVEVLQLTPSANDNLDLISYLEKISRVMKYFEEDFSDEIRKDISIENYQQLLKQYQRIVKVYTDLTDNLESDGYIDVSEYKFSIDENLPEPIQLGNSTSGKSVRFKDKLVETDVEHEAARQELLGRSNNTFMPYRDDENDTSSIASSFDLQSNQQIFAQHQQQLLEQDDNLDILHSSVRRQHQMGLGINDEVDEHIILLNDLEQGIDTAHARLNRATNRLKSFQKLCKENGSLVTIVVLTIILIVLLVVLN</sequence>
<feature type="transmembrane region" description="Helical" evidence="2">
    <location>
        <begin position="260"/>
        <end position="279"/>
    </location>
</feature>
<proteinExistence type="predicted"/>
<dbReference type="InterPro" id="IPR000727">
    <property type="entry name" value="T_SNARE_dom"/>
</dbReference>
<keyword evidence="1" id="KW-0175">Coiled coil</keyword>
<dbReference type="SUPFAM" id="SSF58038">
    <property type="entry name" value="SNARE fusion complex"/>
    <property type="match status" value="1"/>
</dbReference>
<dbReference type="SMART" id="SM00397">
    <property type="entry name" value="t_SNARE"/>
    <property type="match status" value="1"/>
</dbReference>
<feature type="domain" description="T-SNARE coiled-coil homology" evidence="3">
    <location>
        <begin position="190"/>
        <end position="252"/>
    </location>
</feature>
<dbReference type="CDD" id="cd15859">
    <property type="entry name" value="SNARE_SYN8"/>
    <property type="match status" value="1"/>
</dbReference>
<keyword evidence="2" id="KW-0812">Transmembrane</keyword>
<dbReference type="InterPro" id="IPR045242">
    <property type="entry name" value="Syntaxin"/>
</dbReference>
<organism evidence="4 5">
    <name type="scientific">[Candida] anglica</name>
    <dbReference type="NCBI Taxonomy" id="148631"/>
    <lineage>
        <taxon>Eukaryota</taxon>
        <taxon>Fungi</taxon>
        <taxon>Dikarya</taxon>
        <taxon>Ascomycota</taxon>
        <taxon>Saccharomycotina</taxon>
        <taxon>Pichiomycetes</taxon>
        <taxon>Debaryomycetaceae</taxon>
        <taxon>Kurtzmaniella</taxon>
    </lineage>
</organism>
<keyword evidence="2" id="KW-0472">Membrane</keyword>
<reference evidence="4 5" key="1">
    <citation type="submission" date="2024-01" db="EMBL/GenBank/DDBJ databases">
        <authorList>
            <consortium name="Genoscope - CEA"/>
            <person name="William W."/>
        </authorList>
    </citation>
    <scope>NUCLEOTIDE SEQUENCE [LARGE SCALE GENOMIC DNA]</scope>
    <source>
        <strain evidence="4 5">29B2s-10</strain>
    </source>
</reference>
<dbReference type="Gene3D" id="1.20.5.110">
    <property type="match status" value="1"/>
</dbReference>
<dbReference type="EMBL" id="OZ004255">
    <property type="protein sequence ID" value="CAK7899088.1"/>
    <property type="molecule type" value="Genomic_DNA"/>
</dbReference>
<evidence type="ECO:0000256" key="1">
    <source>
        <dbReference type="SAM" id="Coils"/>
    </source>
</evidence>
<feature type="coiled-coil region" evidence="1">
    <location>
        <begin position="228"/>
        <end position="255"/>
    </location>
</feature>
<name>A0ABP0E8E1_9ASCO</name>
<dbReference type="Proteomes" id="UP001497600">
    <property type="component" value="Chromosome C"/>
</dbReference>
<evidence type="ECO:0000313" key="4">
    <source>
        <dbReference type="EMBL" id="CAK7899088.1"/>
    </source>
</evidence>
<keyword evidence="2" id="KW-1133">Transmembrane helix</keyword>
<evidence type="ECO:0000256" key="2">
    <source>
        <dbReference type="SAM" id="Phobius"/>
    </source>
</evidence>
<dbReference type="PANTHER" id="PTHR19957">
    <property type="entry name" value="SYNTAXIN"/>
    <property type="match status" value="1"/>
</dbReference>
<evidence type="ECO:0000313" key="5">
    <source>
        <dbReference type="Proteomes" id="UP001497600"/>
    </source>
</evidence>